<accession>A0A5N5U757</accession>
<organism evidence="3 6">
    <name type="scientific">Halosegnis rubeus</name>
    <dbReference type="NCBI Taxonomy" id="2212850"/>
    <lineage>
        <taxon>Archaea</taxon>
        <taxon>Methanobacteriati</taxon>
        <taxon>Methanobacteriota</taxon>
        <taxon>Stenosarchaea group</taxon>
        <taxon>Halobacteria</taxon>
        <taxon>Halobacteriales</taxon>
        <taxon>Natronomonadaceae</taxon>
        <taxon>Halosegnis</taxon>
    </lineage>
</organism>
<dbReference type="InterPro" id="IPR050812">
    <property type="entry name" value="Preph/Arog_dehydrog"/>
</dbReference>
<dbReference type="Pfam" id="PF03807">
    <property type="entry name" value="F420_oxidored"/>
    <property type="match status" value="1"/>
</dbReference>
<evidence type="ECO:0000313" key="5">
    <source>
        <dbReference type="Proteomes" id="UP000326302"/>
    </source>
</evidence>
<dbReference type="EMBL" id="QKKZ01000003">
    <property type="protein sequence ID" value="KAB7513997.1"/>
    <property type="molecule type" value="Genomic_DNA"/>
</dbReference>
<name>A0A5N5U665_9EURY</name>
<dbReference type="SUPFAM" id="SSF51735">
    <property type="entry name" value="NAD(P)-binding Rossmann-fold domains"/>
    <property type="match status" value="1"/>
</dbReference>
<dbReference type="PANTHER" id="PTHR21363">
    <property type="entry name" value="PREPHENATE DEHYDROGENASE"/>
    <property type="match status" value="1"/>
</dbReference>
<dbReference type="EMBL" id="QJOW01000004">
    <property type="protein sequence ID" value="KAB7514394.1"/>
    <property type="molecule type" value="Genomic_DNA"/>
</dbReference>
<dbReference type="PROSITE" id="PS51176">
    <property type="entry name" value="PDH_ADH"/>
    <property type="match status" value="1"/>
</dbReference>
<sequence>MNVLVVGAGAMGRWLAERLAATHTVAVTDTDTDRAAAVAADLGLDTDTGGSYDLVAFAVPMSAIEPAAREHAGRADAVIDVTGEMRDTLAALRDAFPDAARVSTHPLFAPDNEPGTIAVVEDAPDDRTTAALDVLTAAGNDIYETTASEHDEAMETVQAKTHAAVLAFALAGDEVPEPFHTPISGPLSDLSDAVTTGDPTVYAEIQRRFDGAEAIAAAAERVASDPDSLADLFSEEAE</sequence>
<dbReference type="InterPro" id="IPR028939">
    <property type="entry name" value="P5C_Rdtase_cat_N"/>
</dbReference>
<dbReference type="GO" id="GO:0004665">
    <property type="term" value="F:prephenate dehydrogenase (NADP+) activity"/>
    <property type="evidence" value="ECO:0007669"/>
    <property type="project" value="InterPro"/>
</dbReference>
<dbReference type="Gene3D" id="3.40.50.720">
    <property type="entry name" value="NAD(P)-binding Rossmann-like Domain"/>
    <property type="match status" value="1"/>
</dbReference>
<dbReference type="InterPro" id="IPR003099">
    <property type="entry name" value="Prephen_DH"/>
</dbReference>
<proteinExistence type="predicted"/>
<protein>
    <submittedName>
        <fullName evidence="3">Prephenate dehydrogenase/arogenate dehydrogenase family protein</fullName>
    </submittedName>
</protein>
<dbReference type="AlphaFoldDB" id="A0A5N5U665"/>
<dbReference type="GO" id="GO:0006571">
    <property type="term" value="P:tyrosine biosynthetic process"/>
    <property type="evidence" value="ECO:0007669"/>
    <property type="project" value="InterPro"/>
</dbReference>
<comment type="caution">
    <text evidence="3">The sequence shown here is derived from an EMBL/GenBank/DDBJ whole genome shotgun (WGS) entry which is preliminary data.</text>
</comment>
<evidence type="ECO:0000256" key="1">
    <source>
        <dbReference type="ARBA" id="ARBA00023002"/>
    </source>
</evidence>
<dbReference type="Proteomes" id="UP000326865">
    <property type="component" value="Unassembled WGS sequence"/>
</dbReference>
<accession>A0A5N5U665</accession>
<evidence type="ECO:0000313" key="4">
    <source>
        <dbReference type="EMBL" id="KAB7514394.1"/>
    </source>
</evidence>
<evidence type="ECO:0000259" key="2">
    <source>
        <dbReference type="PROSITE" id="PS51176"/>
    </source>
</evidence>
<dbReference type="InterPro" id="IPR008927">
    <property type="entry name" value="6-PGluconate_DH-like_C_sf"/>
</dbReference>
<dbReference type="InterPro" id="IPR036291">
    <property type="entry name" value="NAD(P)-bd_dom_sf"/>
</dbReference>
<evidence type="ECO:0000313" key="3">
    <source>
        <dbReference type="EMBL" id="KAB7513997.1"/>
    </source>
</evidence>
<dbReference type="GO" id="GO:0008977">
    <property type="term" value="F:prephenate dehydrogenase (NAD+) activity"/>
    <property type="evidence" value="ECO:0007669"/>
    <property type="project" value="InterPro"/>
</dbReference>
<dbReference type="RefSeq" id="WP_152120723.1">
    <property type="nucleotide sequence ID" value="NZ_QJOW01000004.1"/>
</dbReference>
<evidence type="ECO:0000313" key="6">
    <source>
        <dbReference type="Proteomes" id="UP000326865"/>
    </source>
</evidence>
<gene>
    <name evidence="3" type="ORF">DM867_09440</name>
    <name evidence="4" type="ORF">DMP03_11075</name>
</gene>
<feature type="domain" description="Prephenate/arogenate dehydrogenase" evidence="2">
    <location>
        <begin position="1"/>
        <end position="238"/>
    </location>
</feature>
<keyword evidence="6" id="KW-1185">Reference proteome</keyword>
<keyword evidence="1" id="KW-0560">Oxidoreductase</keyword>
<dbReference type="GO" id="GO:0070403">
    <property type="term" value="F:NAD+ binding"/>
    <property type="evidence" value="ECO:0007669"/>
    <property type="project" value="TreeGrafter"/>
</dbReference>
<dbReference type="OrthoDB" id="24743at2157"/>
<dbReference type="SUPFAM" id="SSF48179">
    <property type="entry name" value="6-phosphogluconate dehydrogenase C-terminal domain-like"/>
    <property type="match status" value="1"/>
</dbReference>
<reference evidence="5 6" key="1">
    <citation type="submission" date="2019-10" db="EMBL/GenBank/DDBJ databases">
        <title>Unraveling microbial dark matter from salterns through culturing: the case of the genus Halosegnis.</title>
        <authorList>
            <person name="Duran-Viseras A."/>
            <person name="Andrei A.-S."/>
            <person name="Vera-Gargallo B."/>
            <person name="Ghai R."/>
            <person name="Sanchez-Porro C."/>
            <person name="Ventosa A."/>
        </authorList>
    </citation>
    <scope>NUCLEOTIDE SEQUENCE [LARGE SCALE GENOMIC DNA]</scope>
    <source>
        <strain evidence="4 5">F17-44</strain>
        <strain evidence="3 6">F18-79</strain>
    </source>
</reference>
<dbReference type="Proteomes" id="UP000326302">
    <property type="component" value="Unassembled WGS sequence"/>
</dbReference>
<dbReference type="PANTHER" id="PTHR21363:SF0">
    <property type="entry name" value="PREPHENATE DEHYDROGENASE [NADP(+)]"/>
    <property type="match status" value="1"/>
</dbReference>